<comment type="similarity">
    <text evidence="1">Belongs to the LysR transcriptional regulatory family.</text>
</comment>
<proteinExistence type="inferred from homology"/>
<keyword evidence="3" id="KW-0238">DNA-binding</keyword>
<dbReference type="STRING" id="733.B0186_11040"/>
<dbReference type="InterPro" id="IPR036390">
    <property type="entry name" value="WH_DNA-bd_sf"/>
</dbReference>
<reference evidence="8 9" key="1">
    <citation type="submission" date="2018-06" db="EMBL/GenBank/DDBJ databases">
        <authorList>
            <consortium name="Pathogen Informatics"/>
            <person name="Doyle S."/>
        </authorList>
    </citation>
    <scope>NUCLEOTIDE SEQUENCE [LARGE SCALE GENOMIC DNA]</scope>
    <source>
        <strain evidence="6 8">NCTC1659</strain>
        <strain evidence="7 9">NCTC8540</strain>
    </source>
</reference>
<dbReference type="GO" id="GO:0003700">
    <property type="term" value="F:DNA-binding transcription factor activity"/>
    <property type="evidence" value="ECO:0007669"/>
    <property type="project" value="InterPro"/>
</dbReference>
<evidence type="ECO:0000256" key="2">
    <source>
        <dbReference type="ARBA" id="ARBA00023015"/>
    </source>
</evidence>
<dbReference type="OrthoDB" id="646694at2"/>
<dbReference type="PANTHER" id="PTHR30126:SF39">
    <property type="entry name" value="HTH-TYPE TRANSCRIPTIONAL REGULATOR CYSL"/>
    <property type="match status" value="1"/>
</dbReference>
<evidence type="ECO:0000259" key="5">
    <source>
        <dbReference type="PROSITE" id="PS50931"/>
    </source>
</evidence>
<dbReference type="Gene3D" id="1.10.10.10">
    <property type="entry name" value="Winged helix-like DNA-binding domain superfamily/Winged helix DNA-binding domain"/>
    <property type="match status" value="1"/>
</dbReference>
<dbReference type="SUPFAM" id="SSF46785">
    <property type="entry name" value="Winged helix' DNA-binding domain"/>
    <property type="match status" value="1"/>
</dbReference>
<dbReference type="RefSeq" id="WP_078219465.1">
    <property type="nucleotide sequence ID" value="NZ_MUXZ01000058.1"/>
</dbReference>
<keyword evidence="4" id="KW-0804">Transcription</keyword>
<sequence>MNLSQLKTFMVLSECLNVTETAEKLFCTQPSVSIKIRKLEESLNTVLFERINNRLYLTEQGKIFRAYVKQMLSTLETSMEHLHQYDDPNYGKITIGASHFVGVYLLPKIIAEYKQLSPNVELSIQILPSQQLIQKLENHQIDFLIMSDQVYFDPQKYQTHRFLSDELILIASPNHPLAEKTECDFASLSQQQLIIKPSLSETRKFIFQHLNTDQIAQLKIMEFNSLEGIKHCVINELGVSIISRLAVTNELNSGLLVEIPLKNLKFERGINYIFHKDKYVSPAIQRFLSVVKVNNNQQI</sequence>
<gene>
    <name evidence="6" type="primary">cmpR</name>
    <name evidence="6" type="ORF">NCTC1659_00778</name>
    <name evidence="7" type="ORF">NCTC8540_01775</name>
</gene>
<evidence type="ECO:0000313" key="6">
    <source>
        <dbReference type="EMBL" id="STO59528.1"/>
    </source>
</evidence>
<evidence type="ECO:0000256" key="4">
    <source>
        <dbReference type="ARBA" id="ARBA00023163"/>
    </source>
</evidence>
<dbReference type="Proteomes" id="UP000254329">
    <property type="component" value="Unassembled WGS sequence"/>
</dbReference>
<keyword evidence="8" id="KW-1185">Reference proteome</keyword>
<dbReference type="AlphaFoldDB" id="A0A1V4AYE9"/>
<dbReference type="GO" id="GO:0000976">
    <property type="term" value="F:transcription cis-regulatory region binding"/>
    <property type="evidence" value="ECO:0007669"/>
    <property type="project" value="TreeGrafter"/>
</dbReference>
<evidence type="ECO:0000313" key="8">
    <source>
        <dbReference type="Proteomes" id="UP000254329"/>
    </source>
</evidence>
<dbReference type="InterPro" id="IPR000847">
    <property type="entry name" value="LysR_HTH_N"/>
</dbReference>
<evidence type="ECO:0000313" key="9">
    <source>
        <dbReference type="Proteomes" id="UP000254496"/>
    </source>
</evidence>
<dbReference type="Pfam" id="PF03466">
    <property type="entry name" value="LysR_substrate"/>
    <property type="match status" value="1"/>
</dbReference>
<dbReference type="Gene3D" id="3.40.190.290">
    <property type="match status" value="1"/>
</dbReference>
<dbReference type="PRINTS" id="PR00039">
    <property type="entry name" value="HTHLYSR"/>
</dbReference>
<dbReference type="FunFam" id="1.10.10.10:FF:000001">
    <property type="entry name" value="LysR family transcriptional regulator"/>
    <property type="match status" value="1"/>
</dbReference>
<protein>
    <submittedName>
        <fullName evidence="6">LysR family transcriptional regulator</fullName>
    </submittedName>
</protein>
<dbReference type="PANTHER" id="PTHR30126">
    <property type="entry name" value="HTH-TYPE TRANSCRIPTIONAL REGULATOR"/>
    <property type="match status" value="1"/>
</dbReference>
<dbReference type="PROSITE" id="PS50931">
    <property type="entry name" value="HTH_LYSR"/>
    <property type="match status" value="1"/>
</dbReference>
<dbReference type="EMBL" id="UGHF01000001">
    <property type="protein sequence ID" value="STO59528.1"/>
    <property type="molecule type" value="Genomic_DNA"/>
</dbReference>
<evidence type="ECO:0000256" key="3">
    <source>
        <dbReference type="ARBA" id="ARBA00023125"/>
    </source>
</evidence>
<dbReference type="InterPro" id="IPR036388">
    <property type="entry name" value="WH-like_DNA-bd_sf"/>
</dbReference>
<dbReference type="EMBL" id="UGHJ01000001">
    <property type="protein sequence ID" value="STO69250.1"/>
    <property type="molecule type" value="Genomic_DNA"/>
</dbReference>
<dbReference type="Pfam" id="PF00126">
    <property type="entry name" value="HTH_1"/>
    <property type="match status" value="1"/>
</dbReference>
<accession>A0A1V4AYE9</accession>
<organism evidence="6 8">
    <name type="scientific">Canicola haemoglobinophilus</name>
    <dbReference type="NCBI Taxonomy" id="733"/>
    <lineage>
        <taxon>Bacteria</taxon>
        <taxon>Pseudomonadati</taxon>
        <taxon>Pseudomonadota</taxon>
        <taxon>Gammaproteobacteria</taxon>
        <taxon>Pasteurellales</taxon>
        <taxon>Pasteurellaceae</taxon>
        <taxon>Canicola</taxon>
    </lineage>
</organism>
<feature type="domain" description="HTH lysR-type" evidence="5">
    <location>
        <begin position="1"/>
        <end position="58"/>
    </location>
</feature>
<dbReference type="SUPFAM" id="SSF53850">
    <property type="entry name" value="Periplasmic binding protein-like II"/>
    <property type="match status" value="1"/>
</dbReference>
<dbReference type="Proteomes" id="UP000254496">
    <property type="component" value="Unassembled WGS sequence"/>
</dbReference>
<keyword evidence="2" id="KW-0805">Transcription regulation</keyword>
<name>A0A1V4AYE9_9PAST</name>
<evidence type="ECO:0000313" key="7">
    <source>
        <dbReference type="EMBL" id="STO69250.1"/>
    </source>
</evidence>
<dbReference type="InterPro" id="IPR005119">
    <property type="entry name" value="LysR_subst-bd"/>
</dbReference>
<evidence type="ECO:0000256" key="1">
    <source>
        <dbReference type="ARBA" id="ARBA00009437"/>
    </source>
</evidence>